<evidence type="ECO:0000256" key="3">
    <source>
        <dbReference type="ARBA" id="ARBA00068719"/>
    </source>
</evidence>
<dbReference type="InterPro" id="IPR023192">
    <property type="entry name" value="TGS-like_dom_sf"/>
</dbReference>
<comment type="caution">
    <text evidence="5">The sequence shown here is derived from an EMBL/GenBank/DDBJ whole genome shotgun (WGS) entry which is preliminary data.</text>
</comment>
<dbReference type="InterPro" id="IPR041706">
    <property type="entry name" value="YchF_N"/>
</dbReference>
<evidence type="ECO:0000313" key="6">
    <source>
        <dbReference type="Proteomes" id="UP000325313"/>
    </source>
</evidence>
<dbReference type="CDD" id="cd01900">
    <property type="entry name" value="YchF"/>
    <property type="match status" value="1"/>
</dbReference>
<dbReference type="Gene3D" id="3.10.20.30">
    <property type="match status" value="1"/>
</dbReference>
<sequence length="533" mass="59487">MVNSILDLVCTLNHNPAARSIQFKIDFALLPDRTYRCPPRDYKNTHPSSPMPPSLLLLFPSQLLPRLVTVQPIRPSLPLTTNPSHTFKSLFSTSSAQPISATPHLSVKKRMPPKKTVVEKKALLGRPSNNLKIGIVGMPNVGKSSLFNVIAKCDLGKSANFPYATIDPEEARVPVPDERFDWLCSVYKPTNKIPAFLTCIDIAGLTAGASTGAGLGNAFLSHVRAVDGIFQVVRAFDDAEVIHVEGDVDPIRDMEIIHTELKLKDIEWVEKHYETIKKSFRGTGTANLADKAKKEEIDITGKVLAWLKDEGRDSLYLYMMNKGGYHVFERPIQSITQLVEWQYATQEMNSINLMIITPQYFRFLAQSKPQNTPETDYIRKKNKWLPKIKAWIDANNPGDLLIPFSVALEERLLQLGVDDEVPARKEELAKIGTTSALGKITTAGYASLHLIRYFTTGPTEVRAWTIRKGTKAPQAAGVIHSDFENKFVCGEIMTYGDLKEHGSEVAVKAAGKYRQQGKPYEMQDGDIAFWKHG</sequence>
<protein>
    <recommendedName>
        <fullName evidence="3">Obg-like ATPase homolog</fullName>
    </recommendedName>
</protein>
<dbReference type="Gene3D" id="3.40.50.300">
    <property type="entry name" value="P-loop containing nucleotide triphosphate hydrolases"/>
    <property type="match status" value="1"/>
</dbReference>
<dbReference type="InterPro" id="IPR031167">
    <property type="entry name" value="G_OBG"/>
</dbReference>
<dbReference type="GO" id="GO:0005737">
    <property type="term" value="C:cytoplasm"/>
    <property type="evidence" value="ECO:0007669"/>
    <property type="project" value="TreeGrafter"/>
</dbReference>
<evidence type="ECO:0000256" key="2">
    <source>
        <dbReference type="ARBA" id="ARBA00022840"/>
    </source>
</evidence>
<dbReference type="SUPFAM" id="SSF52540">
    <property type="entry name" value="P-loop containing nucleoside triphosphate hydrolases"/>
    <property type="match status" value="1"/>
</dbReference>
<dbReference type="InterPro" id="IPR012676">
    <property type="entry name" value="TGS-like"/>
</dbReference>
<dbReference type="AlphaFoldDB" id="A0A5B0NHX2"/>
<dbReference type="SUPFAM" id="SSF81271">
    <property type="entry name" value="TGS-like"/>
    <property type="match status" value="1"/>
</dbReference>
<dbReference type="EMBL" id="VDEP01000405">
    <property type="protein sequence ID" value="KAA1088925.1"/>
    <property type="molecule type" value="Genomic_DNA"/>
</dbReference>
<keyword evidence="1" id="KW-0547">Nucleotide-binding</keyword>
<evidence type="ECO:0000256" key="1">
    <source>
        <dbReference type="ARBA" id="ARBA00022741"/>
    </source>
</evidence>
<dbReference type="GO" id="GO:0005524">
    <property type="term" value="F:ATP binding"/>
    <property type="evidence" value="ECO:0007669"/>
    <property type="project" value="UniProtKB-KW"/>
</dbReference>
<dbReference type="InterPro" id="IPR012675">
    <property type="entry name" value="Beta-grasp_dom_sf"/>
</dbReference>
<dbReference type="Proteomes" id="UP000325313">
    <property type="component" value="Unassembled WGS sequence"/>
</dbReference>
<dbReference type="Pfam" id="PF01926">
    <property type="entry name" value="MMR_HSR1"/>
    <property type="match status" value="1"/>
</dbReference>
<keyword evidence="2" id="KW-0067">ATP-binding</keyword>
<gene>
    <name evidence="5" type="ORF">PGTUg99_035022</name>
</gene>
<evidence type="ECO:0000313" key="5">
    <source>
        <dbReference type="EMBL" id="KAA1088925.1"/>
    </source>
</evidence>
<dbReference type="InterPro" id="IPR013029">
    <property type="entry name" value="YchF_C"/>
</dbReference>
<reference evidence="5 6" key="1">
    <citation type="submission" date="2019-05" db="EMBL/GenBank/DDBJ databases">
        <title>Emergence of the Ug99 lineage of the wheat stem rust pathogen through somatic hybridization.</title>
        <authorList>
            <person name="Li F."/>
            <person name="Upadhyaya N.M."/>
            <person name="Sperschneider J."/>
            <person name="Matny O."/>
            <person name="Nguyen-Phuc H."/>
            <person name="Mago R."/>
            <person name="Raley C."/>
            <person name="Miller M.E."/>
            <person name="Silverstein K.A.T."/>
            <person name="Henningsen E."/>
            <person name="Hirsch C.D."/>
            <person name="Visser B."/>
            <person name="Pretorius Z.A."/>
            <person name="Steffenson B.J."/>
            <person name="Schwessinger B."/>
            <person name="Dodds P.N."/>
            <person name="Figueroa M."/>
        </authorList>
    </citation>
    <scope>NUCLEOTIDE SEQUENCE [LARGE SCALE GENOMIC DNA]</scope>
    <source>
        <strain evidence="5 6">Ug99</strain>
    </source>
</reference>
<accession>A0A5B0NHX2</accession>
<dbReference type="Gene3D" id="1.10.150.300">
    <property type="entry name" value="TGS-like domain"/>
    <property type="match status" value="1"/>
</dbReference>
<dbReference type="PANTHER" id="PTHR23305">
    <property type="entry name" value="OBG GTPASE FAMILY"/>
    <property type="match status" value="1"/>
</dbReference>
<dbReference type="GO" id="GO:0005525">
    <property type="term" value="F:GTP binding"/>
    <property type="evidence" value="ECO:0007669"/>
    <property type="project" value="InterPro"/>
</dbReference>
<dbReference type="GO" id="GO:0016887">
    <property type="term" value="F:ATP hydrolysis activity"/>
    <property type="evidence" value="ECO:0007669"/>
    <property type="project" value="TreeGrafter"/>
</dbReference>
<dbReference type="PANTHER" id="PTHR23305:SF11">
    <property type="entry name" value="OBG-LIKE ATPASE 1"/>
    <property type="match status" value="1"/>
</dbReference>
<dbReference type="FunFam" id="1.10.150.300:FF:000001">
    <property type="entry name" value="Ribosome-binding ATPase YchF"/>
    <property type="match status" value="1"/>
</dbReference>
<dbReference type="Pfam" id="PF06071">
    <property type="entry name" value="YchF-GTPase_C"/>
    <property type="match status" value="1"/>
</dbReference>
<organism evidence="5 6">
    <name type="scientific">Puccinia graminis f. sp. tritici</name>
    <dbReference type="NCBI Taxonomy" id="56615"/>
    <lineage>
        <taxon>Eukaryota</taxon>
        <taxon>Fungi</taxon>
        <taxon>Dikarya</taxon>
        <taxon>Basidiomycota</taxon>
        <taxon>Pucciniomycotina</taxon>
        <taxon>Pucciniomycetes</taxon>
        <taxon>Pucciniales</taxon>
        <taxon>Pucciniaceae</taxon>
        <taxon>Puccinia</taxon>
    </lineage>
</organism>
<dbReference type="InterPro" id="IPR006073">
    <property type="entry name" value="GTP-bd"/>
</dbReference>
<evidence type="ECO:0000259" key="4">
    <source>
        <dbReference type="PROSITE" id="PS51710"/>
    </source>
</evidence>
<name>A0A5B0NHX2_PUCGR</name>
<proteinExistence type="predicted"/>
<dbReference type="CDD" id="cd04867">
    <property type="entry name" value="TGS_YchF_OLA1"/>
    <property type="match status" value="1"/>
</dbReference>
<feature type="domain" description="OBG-type G" evidence="4">
    <location>
        <begin position="131"/>
        <end position="292"/>
    </location>
</feature>
<dbReference type="FunFam" id="3.10.20.30:FF:000001">
    <property type="entry name" value="Ribosome-binding ATPase YchF"/>
    <property type="match status" value="1"/>
</dbReference>
<dbReference type="PRINTS" id="PR00326">
    <property type="entry name" value="GTP1OBG"/>
</dbReference>
<dbReference type="PROSITE" id="PS51710">
    <property type="entry name" value="G_OBG"/>
    <property type="match status" value="1"/>
</dbReference>
<dbReference type="InterPro" id="IPR027417">
    <property type="entry name" value="P-loop_NTPase"/>
</dbReference>